<dbReference type="STRING" id="1123501.Wenmar_01524"/>
<organism evidence="6 7">
    <name type="scientific">Wenxinia marina DSM 24838</name>
    <dbReference type="NCBI Taxonomy" id="1123501"/>
    <lineage>
        <taxon>Bacteria</taxon>
        <taxon>Pseudomonadati</taxon>
        <taxon>Pseudomonadota</taxon>
        <taxon>Alphaproteobacteria</taxon>
        <taxon>Rhodobacterales</taxon>
        <taxon>Roseobacteraceae</taxon>
        <taxon>Wenxinia</taxon>
    </lineage>
</organism>
<evidence type="ECO:0000313" key="6">
    <source>
        <dbReference type="EMBL" id="KIQ69954.1"/>
    </source>
</evidence>
<evidence type="ECO:0000259" key="5">
    <source>
        <dbReference type="Pfam" id="PF09864"/>
    </source>
</evidence>
<evidence type="ECO:0000256" key="3">
    <source>
        <dbReference type="ARBA" id="ARBA00023139"/>
    </source>
</evidence>
<evidence type="ECO:0000256" key="4">
    <source>
        <dbReference type="ARBA" id="ARBA00023288"/>
    </source>
</evidence>
<reference evidence="6 7" key="1">
    <citation type="submission" date="2013-01" db="EMBL/GenBank/DDBJ databases">
        <authorList>
            <person name="Fiebig A."/>
            <person name="Goeker M."/>
            <person name="Klenk H.-P.P."/>
        </authorList>
    </citation>
    <scope>NUCLEOTIDE SEQUENCE [LARGE SCALE GENOMIC DNA]</scope>
    <source>
        <strain evidence="6 7">DSM 24838</strain>
    </source>
</reference>
<keyword evidence="1" id="KW-0732">Signal</keyword>
<dbReference type="Gene3D" id="2.40.128.200">
    <property type="match status" value="1"/>
</dbReference>
<comment type="caution">
    <text evidence="6">The sequence shown here is derived from an EMBL/GenBank/DDBJ whole genome shotgun (WGS) entry which is preliminary data.</text>
</comment>
<keyword evidence="7" id="KW-1185">Reference proteome</keyword>
<dbReference type="Pfam" id="PF09864">
    <property type="entry name" value="MliC"/>
    <property type="match status" value="1"/>
</dbReference>
<protein>
    <submittedName>
        <fullName evidence="6">Membrane-bound lysozyme-inhibitor of c-type lysozyme</fullName>
    </submittedName>
</protein>
<keyword evidence="3" id="KW-0564">Palmitate</keyword>
<name>A0A0D0Q660_9RHOB</name>
<evidence type="ECO:0000256" key="1">
    <source>
        <dbReference type="ARBA" id="ARBA00022729"/>
    </source>
</evidence>
<evidence type="ECO:0000256" key="2">
    <source>
        <dbReference type="ARBA" id="ARBA00023136"/>
    </source>
</evidence>
<dbReference type="InterPro" id="IPR036328">
    <property type="entry name" value="MliC_sf"/>
</dbReference>
<evidence type="ECO:0000313" key="7">
    <source>
        <dbReference type="Proteomes" id="UP000035100"/>
    </source>
</evidence>
<keyword evidence="2" id="KW-0472">Membrane</keyword>
<dbReference type="AlphaFoldDB" id="A0A0D0Q660"/>
<gene>
    <name evidence="6" type="ORF">Wenmar_01524</name>
</gene>
<proteinExistence type="predicted"/>
<keyword evidence="4" id="KW-0449">Lipoprotein</keyword>
<dbReference type="SUPFAM" id="SSF141488">
    <property type="entry name" value="YdhA-like"/>
    <property type="match status" value="1"/>
</dbReference>
<sequence>MMPRIMVTGAACLAATAAAADADMRRIDYTCDRGALIEAAYFDVDGEPEAVALTLEGRLIGLFAENTGAQVRYGWPSDGSNYVWLIEGGAAQLLWSNGAEQSESVLLQECLPE</sequence>
<feature type="domain" description="C-type lysozyme inhibitor" evidence="5">
    <location>
        <begin position="29"/>
        <end position="99"/>
    </location>
</feature>
<dbReference type="Proteomes" id="UP000035100">
    <property type="component" value="Unassembled WGS sequence"/>
</dbReference>
<dbReference type="InterPro" id="IPR018660">
    <property type="entry name" value="MliC"/>
</dbReference>
<accession>A0A0D0Q660</accession>
<dbReference type="EMBL" id="AONG01000008">
    <property type="protein sequence ID" value="KIQ69954.1"/>
    <property type="molecule type" value="Genomic_DNA"/>
</dbReference>